<dbReference type="Pfam" id="PF02518">
    <property type="entry name" value="HATPase_c"/>
    <property type="match status" value="1"/>
</dbReference>
<sequence length="633" mass="66655">MTTRWAVGVAGLAAAAVALVLGLVNGLGLVALSHLLYAAACVLIGTIIAVNRPRNAVGALLLTAGLSFTALDFFGLLALWRPELSLLAWPQNFLWVPANLAMAAIPFCFPHRPLPAPKLVIPAVVLAALPCAFAPGPNQQLGYGVAVPNPLGIEALAGVAKVMEPAITVVAGLLFLVGAAGLALRARRIERAQVQWLVYAVSIAGVVIVLRLAAGLTDDLPDAIWPVDSGFWELVGTAAITLVIAAIGIAIVRHGLFDIELVINRTLVYAVLTAFVTGGYVAVVGYLGAVFESRDLPLSVAAAAVVALVFAPLRARVQRAVNVLMYGRRDDPYAAVAHLGRSLEVRPDARAAAESVAEALKLPHAAVEPLGHVGDPGLVRLPLTYKNELVGHLALAPRPGQREFGTRDLRLLRDLARQLGPVVHAERLAADLRASRERLVVAREEERRRLRRDLHDGLGPTLAALTMRAEAVQDLVDDPRAQDLLEEMIGAAQAATADVRALIDGLRPPALDTLGLLGALRAHVAGLPGEPRIGLDLPVDLPELSAATEVAAYHIAVEAINNARRHSGADTVTLRLVPWKNLLVEVVDDGRGAEGPPGIGLTSLRERAVELGGSFAVITARGTTVRAQLPMGA</sequence>
<keyword evidence="2" id="KW-0418">Kinase</keyword>
<dbReference type="AlphaFoldDB" id="A0A4U3MIA5"/>
<dbReference type="Proteomes" id="UP000308705">
    <property type="component" value="Unassembled WGS sequence"/>
</dbReference>
<feature type="transmembrane region" description="Helical" evidence="4">
    <location>
        <begin position="234"/>
        <end position="256"/>
    </location>
</feature>
<comment type="caution">
    <text evidence="6">The sequence shown here is derived from an EMBL/GenBank/DDBJ whole genome shotgun (WGS) entry which is preliminary data.</text>
</comment>
<dbReference type="OrthoDB" id="227596at2"/>
<dbReference type="PANTHER" id="PTHR24421">
    <property type="entry name" value="NITRATE/NITRITE SENSOR PROTEIN NARX-RELATED"/>
    <property type="match status" value="1"/>
</dbReference>
<feature type="transmembrane region" description="Helical" evidence="4">
    <location>
        <begin position="57"/>
        <end position="80"/>
    </location>
</feature>
<dbReference type="Gene3D" id="3.30.565.10">
    <property type="entry name" value="Histidine kinase-like ATPase, C-terminal domain"/>
    <property type="match status" value="1"/>
</dbReference>
<keyword evidence="1" id="KW-0808">Transferase</keyword>
<organism evidence="6 7">
    <name type="scientific">Herbidospora galbida</name>
    <dbReference type="NCBI Taxonomy" id="2575442"/>
    <lineage>
        <taxon>Bacteria</taxon>
        <taxon>Bacillati</taxon>
        <taxon>Actinomycetota</taxon>
        <taxon>Actinomycetes</taxon>
        <taxon>Streptosporangiales</taxon>
        <taxon>Streptosporangiaceae</taxon>
        <taxon>Herbidospora</taxon>
    </lineage>
</organism>
<keyword evidence="3" id="KW-0902">Two-component regulatory system</keyword>
<dbReference type="GO" id="GO:0046983">
    <property type="term" value="F:protein dimerization activity"/>
    <property type="evidence" value="ECO:0007669"/>
    <property type="project" value="InterPro"/>
</dbReference>
<dbReference type="SUPFAM" id="SSF55781">
    <property type="entry name" value="GAF domain-like"/>
    <property type="match status" value="1"/>
</dbReference>
<dbReference type="SUPFAM" id="SSF55874">
    <property type="entry name" value="ATPase domain of HSP90 chaperone/DNA topoisomerase II/histidine kinase"/>
    <property type="match status" value="1"/>
</dbReference>
<dbReference type="InterPro" id="IPR029016">
    <property type="entry name" value="GAF-like_dom_sf"/>
</dbReference>
<reference evidence="6 7" key="1">
    <citation type="submission" date="2019-04" db="EMBL/GenBank/DDBJ databases">
        <title>Herbidospora sp. NEAU-GS14.nov., a novel actinomycete isolated from soil.</title>
        <authorList>
            <person name="Han L."/>
        </authorList>
    </citation>
    <scope>NUCLEOTIDE SEQUENCE [LARGE SCALE GENOMIC DNA]</scope>
    <source>
        <strain evidence="6 7">NEAU-GS14</strain>
    </source>
</reference>
<dbReference type="CDD" id="cd16917">
    <property type="entry name" value="HATPase_UhpB-NarQ-NarX-like"/>
    <property type="match status" value="1"/>
</dbReference>
<gene>
    <name evidence="6" type="ORF">FDA94_11340</name>
</gene>
<dbReference type="GO" id="GO:0000155">
    <property type="term" value="F:phosphorelay sensor kinase activity"/>
    <property type="evidence" value="ECO:0007669"/>
    <property type="project" value="InterPro"/>
</dbReference>
<accession>A0A4U3MIA5</accession>
<dbReference type="InterPro" id="IPR011712">
    <property type="entry name" value="Sig_transdc_His_kin_sub3_dim/P"/>
</dbReference>
<dbReference type="InterPro" id="IPR003594">
    <property type="entry name" value="HATPase_dom"/>
</dbReference>
<dbReference type="InterPro" id="IPR050482">
    <property type="entry name" value="Sensor_HK_TwoCompSys"/>
</dbReference>
<evidence type="ECO:0000313" key="7">
    <source>
        <dbReference type="Proteomes" id="UP000308705"/>
    </source>
</evidence>
<dbReference type="Gene3D" id="3.30.450.40">
    <property type="match status" value="1"/>
</dbReference>
<dbReference type="RefSeq" id="WP_137247011.1">
    <property type="nucleotide sequence ID" value="NZ_SZQA01000008.1"/>
</dbReference>
<proteinExistence type="predicted"/>
<keyword evidence="4" id="KW-1133">Transmembrane helix</keyword>
<evidence type="ECO:0000313" key="6">
    <source>
        <dbReference type="EMBL" id="TKK89095.1"/>
    </source>
</evidence>
<keyword evidence="4" id="KW-0812">Transmembrane</keyword>
<feature type="transmembrane region" description="Helical" evidence="4">
    <location>
        <begin position="196"/>
        <end position="214"/>
    </location>
</feature>
<evidence type="ECO:0000259" key="5">
    <source>
        <dbReference type="SMART" id="SM00387"/>
    </source>
</evidence>
<dbReference type="Pfam" id="PF07730">
    <property type="entry name" value="HisKA_3"/>
    <property type="match status" value="1"/>
</dbReference>
<evidence type="ECO:0000256" key="1">
    <source>
        <dbReference type="ARBA" id="ARBA00022679"/>
    </source>
</evidence>
<feature type="transmembrane region" description="Helical" evidence="4">
    <location>
        <begin position="166"/>
        <end position="184"/>
    </location>
</feature>
<feature type="transmembrane region" description="Helical" evidence="4">
    <location>
        <begin position="296"/>
        <end position="315"/>
    </location>
</feature>
<evidence type="ECO:0000256" key="3">
    <source>
        <dbReference type="ARBA" id="ARBA00023012"/>
    </source>
</evidence>
<feature type="transmembrane region" description="Helical" evidence="4">
    <location>
        <begin position="32"/>
        <end position="50"/>
    </location>
</feature>
<evidence type="ECO:0000256" key="4">
    <source>
        <dbReference type="SAM" id="Phobius"/>
    </source>
</evidence>
<feature type="transmembrane region" description="Helical" evidence="4">
    <location>
        <begin position="268"/>
        <end position="290"/>
    </location>
</feature>
<keyword evidence="7" id="KW-1185">Reference proteome</keyword>
<dbReference type="PANTHER" id="PTHR24421:SF61">
    <property type="entry name" value="OXYGEN SENSOR HISTIDINE KINASE NREB"/>
    <property type="match status" value="1"/>
</dbReference>
<keyword evidence="4" id="KW-0472">Membrane</keyword>
<dbReference type="SMART" id="SM00387">
    <property type="entry name" value="HATPase_c"/>
    <property type="match status" value="1"/>
</dbReference>
<evidence type="ECO:0000256" key="2">
    <source>
        <dbReference type="ARBA" id="ARBA00022777"/>
    </source>
</evidence>
<dbReference type="Gene3D" id="1.20.5.1930">
    <property type="match status" value="1"/>
</dbReference>
<dbReference type="InterPro" id="IPR036890">
    <property type="entry name" value="HATPase_C_sf"/>
</dbReference>
<name>A0A4U3MIA5_9ACTN</name>
<dbReference type="EMBL" id="SZQA01000008">
    <property type="protein sequence ID" value="TKK89095.1"/>
    <property type="molecule type" value="Genomic_DNA"/>
</dbReference>
<dbReference type="GO" id="GO:0016020">
    <property type="term" value="C:membrane"/>
    <property type="evidence" value="ECO:0007669"/>
    <property type="project" value="InterPro"/>
</dbReference>
<protein>
    <recommendedName>
        <fullName evidence="5">Histidine kinase/HSP90-like ATPase domain-containing protein</fullName>
    </recommendedName>
</protein>
<feature type="domain" description="Histidine kinase/HSP90-like ATPase" evidence="5">
    <location>
        <begin position="547"/>
        <end position="633"/>
    </location>
</feature>